<accession>A0A2T2WXE6</accession>
<dbReference type="EMBL" id="PXYT01000031">
    <property type="protein sequence ID" value="PSR26915.1"/>
    <property type="molecule type" value="Genomic_DNA"/>
</dbReference>
<gene>
    <name evidence="2" type="ORF">C7B43_12840</name>
</gene>
<proteinExistence type="predicted"/>
<feature type="region of interest" description="Disordered" evidence="1">
    <location>
        <begin position="58"/>
        <end position="88"/>
    </location>
</feature>
<feature type="compositionally biased region" description="Basic residues" evidence="1">
    <location>
        <begin position="75"/>
        <end position="88"/>
    </location>
</feature>
<comment type="caution">
    <text evidence="2">The sequence shown here is derived from an EMBL/GenBank/DDBJ whole genome shotgun (WGS) entry which is preliminary data.</text>
</comment>
<protein>
    <submittedName>
        <fullName evidence="2">Uncharacterized protein</fullName>
    </submittedName>
</protein>
<dbReference type="AlphaFoldDB" id="A0A2T2WXE6"/>
<dbReference type="Proteomes" id="UP000242699">
    <property type="component" value="Unassembled WGS sequence"/>
</dbReference>
<name>A0A2T2WXE6_9FIRM</name>
<reference evidence="2 3" key="1">
    <citation type="journal article" date="2014" name="BMC Genomics">
        <title>Comparison of environmental and isolate Sulfobacillus genomes reveals diverse carbon, sulfur, nitrogen, and hydrogen metabolisms.</title>
        <authorList>
            <person name="Justice N.B."/>
            <person name="Norman A."/>
            <person name="Brown C.T."/>
            <person name="Singh A."/>
            <person name="Thomas B.C."/>
            <person name="Banfield J.F."/>
        </authorList>
    </citation>
    <scope>NUCLEOTIDE SEQUENCE [LARGE SCALE GENOMIC DNA]</scope>
    <source>
        <strain evidence="2">AMDSBA1</strain>
    </source>
</reference>
<evidence type="ECO:0000256" key="1">
    <source>
        <dbReference type="SAM" id="MobiDB-lite"/>
    </source>
</evidence>
<organism evidence="2 3">
    <name type="scientific">Sulfobacillus benefaciens</name>
    <dbReference type="NCBI Taxonomy" id="453960"/>
    <lineage>
        <taxon>Bacteria</taxon>
        <taxon>Bacillati</taxon>
        <taxon>Bacillota</taxon>
        <taxon>Clostridia</taxon>
        <taxon>Eubacteriales</taxon>
        <taxon>Clostridiales Family XVII. Incertae Sedis</taxon>
        <taxon>Sulfobacillus</taxon>
    </lineage>
</organism>
<sequence>MARTFGPHIRIEALGPNRAQKTQKQKEKQETTSSLILHGCNTPQDQQVLAFESRNAAPTGNEMGMITRTTGTGGMKRRARTGSIRRSRGQAMQDKECLSLAVCAVVREQLRISPTGGRPGLPQFDVVSVSDVGDVICVAFQQEQVDPARTFVWTIAWPPGDQNLWSAEAIITENFLEDMAFEGTRN</sequence>
<evidence type="ECO:0000313" key="2">
    <source>
        <dbReference type="EMBL" id="PSR26915.1"/>
    </source>
</evidence>
<evidence type="ECO:0000313" key="3">
    <source>
        <dbReference type="Proteomes" id="UP000242699"/>
    </source>
</evidence>